<name>A0A167SFW2_CALVF</name>
<comment type="subcellular location">
    <subcellularLocation>
        <location evidence="1">Nucleus</location>
    </subcellularLocation>
</comment>
<keyword evidence="6" id="KW-0539">Nucleus</keyword>
<evidence type="ECO:0000256" key="3">
    <source>
        <dbReference type="ARBA" id="ARBA00016672"/>
    </source>
</evidence>
<dbReference type="InterPro" id="IPR038324">
    <property type="entry name" value="Rpb4/RPC9_sf"/>
</dbReference>
<dbReference type="EMBL" id="KV417266">
    <property type="protein sequence ID" value="KZP01879.1"/>
    <property type="molecule type" value="Genomic_DNA"/>
</dbReference>
<dbReference type="AlphaFoldDB" id="A0A167SFW2"/>
<dbReference type="PANTHER" id="PTHR15561">
    <property type="entry name" value="CALCITONIN GENE-RELATED PEPTIDE-RECEPTOR COMPONENT PROTEIN"/>
    <property type="match status" value="1"/>
</dbReference>
<feature type="region of interest" description="Disordered" evidence="7">
    <location>
        <begin position="137"/>
        <end position="176"/>
    </location>
</feature>
<evidence type="ECO:0000256" key="2">
    <source>
        <dbReference type="ARBA" id="ARBA00006898"/>
    </source>
</evidence>
<dbReference type="SUPFAM" id="SSF47819">
    <property type="entry name" value="HRDC-like"/>
    <property type="match status" value="1"/>
</dbReference>
<dbReference type="GO" id="GO:0000166">
    <property type="term" value="F:nucleotide binding"/>
    <property type="evidence" value="ECO:0007669"/>
    <property type="project" value="InterPro"/>
</dbReference>
<dbReference type="SMART" id="SM00657">
    <property type="entry name" value="RPOL4c"/>
    <property type="match status" value="1"/>
</dbReference>
<dbReference type="InterPro" id="IPR038846">
    <property type="entry name" value="RPC9"/>
</dbReference>
<keyword evidence="4" id="KW-0240">DNA-directed RNA polymerase</keyword>
<keyword evidence="10" id="KW-1185">Reference proteome</keyword>
<dbReference type="Gene3D" id="1.20.1250.40">
    <property type="match status" value="1"/>
</dbReference>
<protein>
    <recommendedName>
        <fullName evidence="3">DNA-directed RNA polymerase III subunit RPC9</fullName>
    </recommendedName>
</protein>
<reference evidence="9 10" key="1">
    <citation type="journal article" date="2016" name="Mol. Biol. Evol.">
        <title>Comparative Genomics of Early-Diverging Mushroom-Forming Fungi Provides Insights into the Origins of Lignocellulose Decay Capabilities.</title>
        <authorList>
            <person name="Nagy L.G."/>
            <person name="Riley R."/>
            <person name="Tritt A."/>
            <person name="Adam C."/>
            <person name="Daum C."/>
            <person name="Floudas D."/>
            <person name="Sun H."/>
            <person name="Yadav J.S."/>
            <person name="Pangilinan J."/>
            <person name="Larsson K.H."/>
            <person name="Matsuura K."/>
            <person name="Barry K."/>
            <person name="Labutti K."/>
            <person name="Kuo R."/>
            <person name="Ohm R.A."/>
            <person name="Bhattacharya S.S."/>
            <person name="Shirouzu T."/>
            <person name="Yoshinaga Y."/>
            <person name="Martin F.M."/>
            <person name="Grigoriev I.V."/>
            <person name="Hibbett D.S."/>
        </authorList>
    </citation>
    <scope>NUCLEOTIDE SEQUENCE [LARGE SCALE GENOMIC DNA]</scope>
    <source>
        <strain evidence="9 10">TUFC12733</strain>
    </source>
</reference>
<dbReference type="OrthoDB" id="1746530at2759"/>
<feature type="domain" description="RNA polymerase Rpb4/RPC9 core" evidence="8">
    <location>
        <begin position="1"/>
        <end position="130"/>
    </location>
</feature>
<dbReference type="Pfam" id="PF03874">
    <property type="entry name" value="RNA_pol_Rpb4"/>
    <property type="match status" value="1"/>
</dbReference>
<keyword evidence="5" id="KW-0804">Transcription</keyword>
<dbReference type="GO" id="GO:0005666">
    <property type="term" value="C:RNA polymerase III complex"/>
    <property type="evidence" value="ECO:0007669"/>
    <property type="project" value="InterPro"/>
</dbReference>
<gene>
    <name evidence="9" type="ORF">CALVIDRAFT_20626</name>
</gene>
<dbReference type="GO" id="GO:0006384">
    <property type="term" value="P:transcription initiation at RNA polymerase III promoter"/>
    <property type="evidence" value="ECO:0007669"/>
    <property type="project" value="InterPro"/>
</dbReference>
<feature type="compositionally biased region" description="Acidic residues" evidence="7">
    <location>
        <begin position="165"/>
        <end position="176"/>
    </location>
</feature>
<proteinExistence type="inferred from homology"/>
<dbReference type="InterPro" id="IPR006590">
    <property type="entry name" value="RNA_pol_Rpb4/RPC9_core"/>
</dbReference>
<evidence type="ECO:0000313" key="9">
    <source>
        <dbReference type="EMBL" id="KZP01879.1"/>
    </source>
</evidence>
<evidence type="ECO:0000256" key="1">
    <source>
        <dbReference type="ARBA" id="ARBA00004123"/>
    </source>
</evidence>
<sequence length="210" mass="23024">MEVVNARTAFLSNYEVLSLLQELDSAALSAGTYVQLPANQRLIMTEARAYLTSKHVDAPLQTAQSVQHLTRGLAKFDLTKAEKLQIVNLMPTTMVVLYTIIEDFEYRFPSDSADGILSLVQESQALASSELATLHPVTSLGHDPGTDGLAELGKGKRKRRAGGEGEGEEQLFLPDEDTQADVVMQELGEVWAEDFDLPEEGDAEIDEVEE</sequence>
<evidence type="ECO:0000256" key="5">
    <source>
        <dbReference type="ARBA" id="ARBA00023163"/>
    </source>
</evidence>
<evidence type="ECO:0000256" key="7">
    <source>
        <dbReference type="SAM" id="MobiDB-lite"/>
    </source>
</evidence>
<evidence type="ECO:0000313" key="10">
    <source>
        <dbReference type="Proteomes" id="UP000076738"/>
    </source>
</evidence>
<dbReference type="InterPro" id="IPR005574">
    <property type="entry name" value="Rpb4/RPC9"/>
</dbReference>
<comment type="similarity">
    <text evidence="2">Belongs to the eukaryotic RPC9 RNA polymerase subunit family.</text>
</comment>
<dbReference type="Proteomes" id="UP000076738">
    <property type="component" value="Unassembled WGS sequence"/>
</dbReference>
<evidence type="ECO:0000256" key="4">
    <source>
        <dbReference type="ARBA" id="ARBA00022478"/>
    </source>
</evidence>
<organism evidence="9 10">
    <name type="scientific">Calocera viscosa (strain TUFC12733)</name>
    <dbReference type="NCBI Taxonomy" id="1330018"/>
    <lineage>
        <taxon>Eukaryota</taxon>
        <taxon>Fungi</taxon>
        <taxon>Dikarya</taxon>
        <taxon>Basidiomycota</taxon>
        <taxon>Agaricomycotina</taxon>
        <taxon>Dacrymycetes</taxon>
        <taxon>Dacrymycetales</taxon>
        <taxon>Dacrymycetaceae</taxon>
        <taxon>Calocera</taxon>
    </lineage>
</organism>
<accession>A0A167SFW2</accession>
<evidence type="ECO:0000259" key="8">
    <source>
        <dbReference type="SMART" id="SM00657"/>
    </source>
</evidence>
<dbReference type="STRING" id="1330018.A0A167SFW2"/>
<evidence type="ECO:0000256" key="6">
    <source>
        <dbReference type="ARBA" id="ARBA00023242"/>
    </source>
</evidence>
<dbReference type="InterPro" id="IPR010997">
    <property type="entry name" value="HRDC-like_sf"/>
</dbReference>
<dbReference type="PANTHER" id="PTHR15561:SF0">
    <property type="entry name" value="DNA-DIRECTED RNA POLYMERASE III SUBUNIT RPC9"/>
    <property type="match status" value="1"/>
</dbReference>